<organism evidence="1 2">
    <name type="scientific">Neorhizobium galegae bv. officinalis</name>
    <dbReference type="NCBI Taxonomy" id="323656"/>
    <lineage>
        <taxon>Bacteria</taxon>
        <taxon>Pseudomonadati</taxon>
        <taxon>Pseudomonadota</taxon>
        <taxon>Alphaproteobacteria</taxon>
        <taxon>Hyphomicrobiales</taxon>
        <taxon>Rhizobiaceae</taxon>
        <taxon>Rhizobium/Agrobacterium group</taxon>
        <taxon>Neorhizobium</taxon>
    </lineage>
</organism>
<feature type="non-terminal residue" evidence="1">
    <location>
        <position position="1"/>
    </location>
</feature>
<dbReference type="Proteomes" id="UP000039660">
    <property type="component" value="Unassembled WGS sequence"/>
</dbReference>
<dbReference type="AlphaFoldDB" id="A0A0T7H634"/>
<proteinExistence type="predicted"/>
<gene>
    <name evidence="1" type="ORF">NGAL_HAMBI1189_57710</name>
</gene>
<dbReference type="EMBL" id="CCRK01000034">
    <property type="protein sequence ID" value="CDZ54964.1"/>
    <property type="molecule type" value="Genomic_DNA"/>
</dbReference>
<reference evidence="1 2" key="1">
    <citation type="submission" date="2014-08" db="EMBL/GenBank/DDBJ databases">
        <authorList>
            <person name="Chen Y.-H."/>
        </authorList>
    </citation>
    <scope>NUCLEOTIDE SEQUENCE [LARGE SCALE GENOMIC DNA]</scope>
</reference>
<accession>A0A0T7H634</accession>
<protein>
    <submittedName>
        <fullName evidence="1">Uncharacterized protein</fullName>
    </submittedName>
</protein>
<name>A0A0T7H634_NEOGA</name>
<evidence type="ECO:0000313" key="2">
    <source>
        <dbReference type="Proteomes" id="UP000039660"/>
    </source>
</evidence>
<evidence type="ECO:0000313" key="1">
    <source>
        <dbReference type="EMBL" id="CDZ54964.1"/>
    </source>
</evidence>
<sequence>VEAVDTGPATAPGQTFLPLEIYVPENI</sequence>